<dbReference type="Gene3D" id="3.40.718.10">
    <property type="entry name" value="Isopropylmalate Dehydrogenase"/>
    <property type="match status" value="1"/>
</dbReference>
<dbReference type="AlphaFoldDB" id="A0A4U9V4J1"/>
<evidence type="ECO:0000313" key="5">
    <source>
        <dbReference type="Proteomes" id="UP000308196"/>
    </source>
</evidence>
<dbReference type="GO" id="GO:0046872">
    <property type="term" value="F:metal ion binding"/>
    <property type="evidence" value="ECO:0007669"/>
    <property type="project" value="UniProtKB-KW"/>
</dbReference>
<proteinExistence type="predicted"/>
<dbReference type="Pfam" id="PF04166">
    <property type="entry name" value="PdxA"/>
    <property type="match status" value="1"/>
</dbReference>
<evidence type="ECO:0000313" key="4">
    <source>
        <dbReference type="EMBL" id="VTR39752.1"/>
    </source>
</evidence>
<name>A0A4U9V4J1_9SPHI</name>
<evidence type="ECO:0000256" key="2">
    <source>
        <dbReference type="ARBA" id="ARBA00023002"/>
    </source>
</evidence>
<evidence type="ECO:0000256" key="3">
    <source>
        <dbReference type="ARBA" id="ARBA00023027"/>
    </source>
</evidence>
<dbReference type="PANTHER" id="PTHR30004:SF6">
    <property type="entry name" value="D-THREONATE 4-PHOSPHATE DEHYDROGENASE"/>
    <property type="match status" value="1"/>
</dbReference>
<dbReference type="GO" id="GO:0050570">
    <property type="term" value="F:4-hydroxythreonine-4-phosphate dehydrogenase activity"/>
    <property type="evidence" value="ECO:0007669"/>
    <property type="project" value="UniProtKB-EC"/>
</dbReference>
<reference evidence="4 5" key="1">
    <citation type="submission" date="2019-05" db="EMBL/GenBank/DDBJ databases">
        <authorList>
            <consortium name="Pathogen Informatics"/>
        </authorList>
    </citation>
    <scope>NUCLEOTIDE SEQUENCE [LARGE SCALE GENOMIC DNA]</scope>
    <source>
        <strain evidence="4 5">NCTC11429</strain>
    </source>
</reference>
<dbReference type="EMBL" id="LR590484">
    <property type="protein sequence ID" value="VTR39752.1"/>
    <property type="molecule type" value="Genomic_DNA"/>
</dbReference>
<keyword evidence="1" id="KW-0479">Metal-binding</keyword>
<organism evidence="4 5">
    <name type="scientific">Sphingobacterium thalpophilum</name>
    <dbReference type="NCBI Taxonomy" id="259"/>
    <lineage>
        <taxon>Bacteria</taxon>
        <taxon>Pseudomonadati</taxon>
        <taxon>Bacteroidota</taxon>
        <taxon>Sphingobacteriia</taxon>
        <taxon>Sphingobacteriales</taxon>
        <taxon>Sphingobacteriaceae</taxon>
        <taxon>Sphingobacterium</taxon>
    </lineage>
</organism>
<dbReference type="STRING" id="1123265.GCA_000686625_01097"/>
<dbReference type="InterPro" id="IPR005255">
    <property type="entry name" value="PdxA_fam"/>
</dbReference>
<keyword evidence="2 4" id="KW-0560">Oxidoreductase</keyword>
<protein>
    <submittedName>
        <fullName evidence="4">4-hydroxythreonine-4-phosphate dehydrogenase 1</fullName>
        <ecNumber evidence="4">1.1.1.262</ecNumber>
    </submittedName>
</protein>
<accession>A0A4U9V4J1</accession>
<gene>
    <name evidence="4" type="primary">pdxA1</name>
    <name evidence="4" type="ORF">NCTC11429_02233</name>
</gene>
<dbReference type="EC" id="1.1.1.262" evidence="4"/>
<evidence type="ECO:0000256" key="1">
    <source>
        <dbReference type="ARBA" id="ARBA00022723"/>
    </source>
</evidence>
<sequence length="383" mass="42586">MRRARATRISIVISNYPILKKNPYFWIKALNRMSDKLRIGITVGDINGIGLEVIIKSLVDPRICDFFTPIVYGNTKVASFHRKAIGINDFSFNVINDAEQAHPKRANMINCWQEDVKITLGEENETGGKYAFLSLERAVEDLKAGKIDALVTAPINKHNIQQEGFNFPGHTEYLQAKVDANDVLMFMICDELRIGVVTGHIPLHEVAANITEEAILKKLTLMNESLKKDFWIEKPKIAVLGLNPHAGDHGIIGTEDDQIIRPTVEKANEQGIFCFGPYPADGFFAKGAYEKFDAVLAMYHDQGLIPFKHIANGAGVNFTAGLPIVRTSPDHGTGYDIAGKNLASSSSFAEALFSALHIIKKRREQAELLKNPLAFRKLSKDRD</sequence>
<dbReference type="NCBIfam" id="TIGR00557">
    <property type="entry name" value="pdxA"/>
    <property type="match status" value="1"/>
</dbReference>
<dbReference type="SUPFAM" id="SSF53659">
    <property type="entry name" value="Isocitrate/Isopropylmalate dehydrogenase-like"/>
    <property type="match status" value="1"/>
</dbReference>
<dbReference type="PANTHER" id="PTHR30004">
    <property type="entry name" value="4-HYDROXYTHREONINE-4-PHOSPHATE DEHYDROGENASE"/>
    <property type="match status" value="1"/>
</dbReference>
<dbReference type="KEGG" id="stha:NCTC11429_02233"/>
<dbReference type="GO" id="GO:0051287">
    <property type="term" value="F:NAD binding"/>
    <property type="evidence" value="ECO:0007669"/>
    <property type="project" value="InterPro"/>
</dbReference>
<dbReference type="Proteomes" id="UP000308196">
    <property type="component" value="Chromosome"/>
</dbReference>
<keyword evidence="3" id="KW-0520">NAD</keyword>